<comment type="caution">
    <text evidence="8">The sequence shown here is derived from an EMBL/GenBank/DDBJ whole genome shotgun (WGS) entry which is preliminary data.</text>
</comment>
<evidence type="ECO:0000313" key="8">
    <source>
        <dbReference type="EMBL" id="MBK1813873.1"/>
    </source>
</evidence>
<dbReference type="GO" id="GO:0016874">
    <property type="term" value="F:ligase activity"/>
    <property type="evidence" value="ECO:0007669"/>
    <property type="project" value="UniProtKB-KW"/>
</dbReference>
<dbReference type="InterPro" id="IPR019734">
    <property type="entry name" value="TPR_rpt"/>
</dbReference>
<name>A0ABS1EX48_9CLOT</name>
<dbReference type="SUPFAM" id="SSF48452">
    <property type="entry name" value="TPR-like"/>
    <property type="match status" value="1"/>
</dbReference>
<organism evidence="8 9">
    <name type="scientific">Clostridium yunnanense</name>
    <dbReference type="NCBI Taxonomy" id="2800325"/>
    <lineage>
        <taxon>Bacteria</taxon>
        <taxon>Bacillati</taxon>
        <taxon>Bacillota</taxon>
        <taxon>Clostridia</taxon>
        <taxon>Eubacteriales</taxon>
        <taxon>Clostridiaceae</taxon>
        <taxon>Clostridium</taxon>
    </lineage>
</organism>
<feature type="domain" description="O-antigen ligase-related" evidence="7">
    <location>
        <begin position="186"/>
        <end position="367"/>
    </location>
</feature>
<keyword evidence="5" id="KW-0802">TPR repeat</keyword>
<evidence type="ECO:0000256" key="1">
    <source>
        <dbReference type="ARBA" id="ARBA00004141"/>
    </source>
</evidence>
<dbReference type="InterPro" id="IPR011990">
    <property type="entry name" value="TPR-like_helical_dom_sf"/>
</dbReference>
<feature type="transmembrane region" description="Helical" evidence="6">
    <location>
        <begin position="386"/>
        <end position="419"/>
    </location>
</feature>
<feature type="transmembrane region" description="Helical" evidence="6">
    <location>
        <begin position="186"/>
        <end position="211"/>
    </location>
</feature>
<sequence>MKSKNQLEKKNSFKDYYLCLMFSIVAIMPYSVLTNEVILSLSFVILGGTCIYYIIRNQSSFKISNLEFFIVSIIAISVFCSILKSSDKVLSSINSIYVFICIITYFYISRNVSIEKYIIKAMIITGGIYSALSIIVNLTNPYNRLEGLFNYANSSAVFLAVCSILYFYNCNWLLQENYGKLFKVVNLIIISALFATESRGGILVYLLALFIGKKREVNHKLNLNILGLLLALLIVKKLMLVYFLLLPIIVYLMGFIDFSNIKLIKNKVKNLQVIKNILVLLGFVYIVYYFFRRILEISITNSQLQERMVFIFDGLEILKKNIFGIGAGQYNKLQFIYQSANYDTKYVHNGFIQIGLDYGILALSVFVITLLYTIYIQIKKRKSNQWLIIMTMIVIHSMFDFSLSFMLIGIILIMSIAFLQDKKGIELRDNRFNNKMLKSSYIAVFLIASIFIIISLPYEMVYNYANYKEMHGTRSSYNSLRFMDKYPIKDNRYYIKLGNIESDRYNEIGQKELLTDSIESLNKYISLEKEDARALEVLSAAYFKSGDIDKGEETLKKLIDLRPFYPDSYSKLADLYYYNIKEAVNKRDVGSIEKSLAKFDYIKNKLISVLKVKSYGSKYMNNQLNDTIDSNHEQVFKDIEDIRKYYTNINK</sequence>
<feature type="transmembrane region" description="Helical" evidence="6">
    <location>
        <begin position="117"/>
        <end position="136"/>
    </location>
</feature>
<keyword evidence="4 6" id="KW-0472">Membrane</keyword>
<feature type="transmembrane region" description="Helical" evidence="6">
    <location>
        <begin position="439"/>
        <end position="458"/>
    </location>
</feature>
<feature type="transmembrane region" description="Helical" evidence="6">
    <location>
        <begin position="223"/>
        <end position="252"/>
    </location>
</feature>
<dbReference type="PANTHER" id="PTHR37422:SF13">
    <property type="entry name" value="LIPOPOLYSACCHARIDE BIOSYNTHESIS PROTEIN PA4999-RELATED"/>
    <property type="match status" value="1"/>
</dbReference>
<accession>A0ABS1EX48</accession>
<evidence type="ECO:0000313" key="9">
    <source>
        <dbReference type="Proteomes" id="UP000596739"/>
    </source>
</evidence>
<dbReference type="InterPro" id="IPR007016">
    <property type="entry name" value="O-antigen_ligase-rel_domated"/>
</dbReference>
<keyword evidence="2 6" id="KW-0812">Transmembrane</keyword>
<gene>
    <name evidence="8" type="ORF">JHL18_25025</name>
</gene>
<dbReference type="InterPro" id="IPR051533">
    <property type="entry name" value="WaaL-like"/>
</dbReference>
<evidence type="ECO:0000256" key="6">
    <source>
        <dbReference type="SAM" id="Phobius"/>
    </source>
</evidence>
<protein>
    <submittedName>
        <fullName evidence="8">O-antigen ligase family protein</fullName>
    </submittedName>
</protein>
<feature type="transmembrane region" description="Helical" evidence="6">
    <location>
        <begin position="37"/>
        <end position="54"/>
    </location>
</feature>
<keyword evidence="9" id="KW-1185">Reference proteome</keyword>
<feature type="transmembrane region" description="Helical" evidence="6">
    <location>
        <begin position="90"/>
        <end position="108"/>
    </location>
</feature>
<evidence type="ECO:0000256" key="2">
    <source>
        <dbReference type="ARBA" id="ARBA00022692"/>
    </source>
</evidence>
<reference evidence="9" key="1">
    <citation type="submission" date="2021-01" db="EMBL/GenBank/DDBJ databases">
        <title>Genome public.</title>
        <authorList>
            <person name="Liu C."/>
            <person name="Sun Q."/>
        </authorList>
    </citation>
    <scope>NUCLEOTIDE SEQUENCE [LARGE SCALE GENOMIC DNA]</scope>
    <source>
        <strain evidence="9">YIM B02505</strain>
    </source>
</reference>
<dbReference type="EMBL" id="JAENHN010000071">
    <property type="protein sequence ID" value="MBK1813873.1"/>
    <property type="molecule type" value="Genomic_DNA"/>
</dbReference>
<feature type="transmembrane region" description="Helical" evidence="6">
    <location>
        <begin position="273"/>
        <end position="291"/>
    </location>
</feature>
<comment type="subcellular location">
    <subcellularLocation>
        <location evidence="1">Membrane</location>
        <topology evidence="1">Multi-pass membrane protein</topology>
    </subcellularLocation>
</comment>
<feature type="transmembrane region" description="Helical" evidence="6">
    <location>
        <begin position="351"/>
        <end position="374"/>
    </location>
</feature>
<dbReference type="Gene3D" id="1.25.40.10">
    <property type="entry name" value="Tetratricopeptide repeat domain"/>
    <property type="match status" value="1"/>
</dbReference>
<evidence type="ECO:0000259" key="7">
    <source>
        <dbReference type="Pfam" id="PF04932"/>
    </source>
</evidence>
<dbReference type="Pfam" id="PF04932">
    <property type="entry name" value="Wzy_C"/>
    <property type="match status" value="1"/>
</dbReference>
<dbReference type="Proteomes" id="UP000596739">
    <property type="component" value="Unassembled WGS sequence"/>
</dbReference>
<evidence type="ECO:0000256" key="5">
    <source>
        <dbReference type="PROSITE-ProRule" id="PRU00339"/>
    </source>
</evidence>
<feature type="transmembrane region" description="Helical" evidence="6">
    <location>
        <begin position="156"/>
        <end position="174"/>
    </location>
</feature>
<feature type="repeat" description="TPR" evidence="5">
    <location>
        <begin position="532"/>
        <end position="565"/>
    </location>
</feature>
<evidence type="ECO:0000256" key="4">
    <source>
        <dbReference type="ARBA" id="ARBA00023136"/>
    </source>
</evidence>
<keyword evidence="8" id="KW-0436">Ligase</keyword>
<feature type="transmembrane region" description="Helical" evidence="6">
    <location>
        <begin position="66"/>
        <end position="84"/>
    </location>
</feature>
<proteinExistence type="predicted"/>
<dbReference type="PANTHER" id="PTHR37422">
    <property type="entry name" value="TEICHURONIC ACID BIOSYNTHESIS PROTEIN TUAE"/>
    <property type="match status" value="1"/>
</dbReference>
<dbReference type="PROSITE" id="PS50005">
    <property type="entry name" value="TPR"/>
    <property type="match status" value="1"/>
</dbReference>
<dbReference type="RefSeq" id="WP_200274441.1">
    <property type="nucleotide sequence ID" value="NZ_JAENHN010000071.1"/>
</dbReference>
<evidence type="ECO:0000256" key="3">
    <source>
        <dbReference type="ARBA" id="ARBA00022989"/>
    </source>
</evidence>
<keyword evidence="3 6" id="KW-1133">Transmembrane helix</keyword>